<dbReference type="SUPFAM" id="SSF46785">
    <property type="entry name" value="Winged helix' DNA-binding domain"/>
    <property type="match status" value="1"/>
</dbReference>
<dbReference type="InterPro" id="IPR036388">
    <property type="entry name" value="WH-like_DNA-bd_sf"/>
</dbReference>
<dbReference type="PRINTS" id="PR00598">
    <property type="entry name" value="HTHMARR"/>
</dbReference>
<reference evidence="5 6" key="1">
    <citation type="submission" date="2019-02" db="EMBL/GenBank/DDBJ databases">
        <title>Genome sequence of the sea-ice species Brumimicrobium glaciale.</title>
        <authorList>
            <person name="Bowman J.P."/>
        </authorList>
    </citation>
    <scope>NUCLEOTIDE SEQUENCE [LARGE SCALE GENOMIC DNA]</scope>
    <source>
        <strain evidence="5 6">IC156</strain>
    </source>
</reference>
<keyword evidence="3" id="KW-0804">Transcription</keyword>
<dbReference type="PANTHER" id="PTHR33164:SF64">
    <property type="entry name" value="TRANSCRIPTIONAL REGULATOR SLYA"/>
    <property type="match status" value="1"/>
</dbReference>
<dbReference type="GO" id="GO:0003700">
    <property type="term" value="F:DNA-binding transcription factor activity"/>
    <property type="evidence" value="ECO:0007669"/>
    <property type="project" value="InterPro"/>
</dbReference>
<evidence type="ECO:0000256" key="3">
    <source>
        <dbReference type="ARBA" id="ARBA00023163"/>
    </source>
</evidence>
<gene>
    <name evidence="5" type="ORF">ERX46_01945</name>
</gene>
<dbReference type="AlphaFoldDB" id="A0A4Q4KQH0"/>
<accession>A0A4Q4KQH0</accession>
<keyword evidence="6" id="KW-1185">Reference proteome</keyword>
<dbReference type="InterPro" id="IPR039422">
    <property type="entry name" value="MarR/SlyA-like"/>
</dbReference>
<dbReference type="PANTHER" id="PTHR33164">
    <property type="entry name" value="TRANSCRIPTIONAL REGULATOR, MARR FAMILY"/>
    <property type="match status" value="1"/>
</dbReference>
<evidence type="ECO:0000256" key="1">
    <source>
        <dbReference type="ARBA" id="ARBA00023015"/>
    </source>
</evidence>
<sequence length="141" mass="16354">MQNIKSLLENIQALSVNVRHYMHKQIAILDLDITYEMVKVLFLLNDNESMNQQQIADLSLKNKASLTSLIDNMQKRDLVNRTEDSADRRNKIITLTSNGKETLKTVRPVLKKLFEDLYQDISSEEIEIMNKAMLKMSKVIE</sequence>
<dbReference type="RefSeq" id="WP_130092147.1">
    <property type="nucleotide sequence ID" value="NZ_SETE01000001.1"/>
</dbReference>
<evidence type="ECO:0000313" key="6">
    <source>
        <dbReference type="Proteomes" id="UP000293952"/>
    </source>
</evidence>
<keyword evidence="2" id="KW-0238">DNA-binding</keyword>
<comment type="caution">
    <text evidence="5">The sequence shown here is derived from an EMBL/GenBank/DDBJ whole genome shotgun (WGS) entry which is preliminary data.</text>
</comment>
<name>A0A4Q4KQH0_9FLAO</name>
<feature type="domain" description="HTH marR-type" evidence="4">
    <location>
        <begin position="4"/>
        <end position="138"/>
    </location>
</feature>
<dbReference type="EMBL" id="SETE01000001">
    <property type="protein sequence ID" value="RYM35780.1"/>
    <property type="molecule type" value="Genomic_DNA"/>
</dbReference>
<evidence type="ECO:0000313" key="5">
    <source>
        <dbReference type="EMBL" id="RYM35780.1"/>
    </source>
</evidence>
<dbReference type="GO" id="GO:0006950">
    <property type="term" value="P:response to stress"/>
    <property type="evidence" value="ECO:0007669"/>
    <property type="project" value="TreeGrafter"/>
</dbReference>
<dbReference type="InterPro" id="IPR000835">
    <property type="entry name" value="HTH_MarR-typ"/>
</dbReference>
<dbReference type="Gene3D" id="1.10.10.10">
    <property type="entry name" value="Winged helix-like DNA-binding domain superfamily/Winged helix DNA-binding domain"/>
    <property type="match status" value="1"/>
</dbReference>
<dbReference type="OrthoDB" id="996843at2"/>
<dbReference type="GO" id="GO:0003677">
    <property type="term" value="F:DNA binding"/>
    <property type="evidence" value="ECO:0007669"/>
    <property type="project" value="UniProtKB-KW"/>
</dbReference>
<dbReference type="SMART" id="SM00347">
    <property type="entry name" value="HTH_MARR"/>
    <property type="match status" value="1"/>
</dbReference>
<organism evidence="5 6">
    <name type="scientific">Brumimicrobium glaciale</name>
    <dbReference type="NCBI Taxonomy" id="200475"/>
    <lineage>
        <taxon>Bacteria</taxon>
        <taxon>Pseudomonadati</taxon>
        <taxon>Bacteroidota</taxon>
        <taxon>Flavobacteriia</taxon>
        <taxon>Flavobacteriales</taxon>
        <taxon>Crocinitomicaceae</taxon>
        <taxon>Brumimicrobium</taxon>
    </lineage>
</organism>
<dbReference type="Pfam" id="PF01047">
    <property type="entry name" value="MarR"/>
    <property type="match status" value="1"/>
</dbReference>
<evidence type="ECO:0000259" key="4">
    <source>
        <dbReference type="PROSITE" id="PS50995"/>
    </source>
</evidence>
<dbReference type="InterPro" id="IPR036390">
    <property type="entry name" value="WH_DNA-bd_sf"/>
</dbReference>
<evidence type="ECO:0000256" key="2">
    <source>
        <dbReference type="ARBA" id="ARBA00023125"/>
    </source>
</evidence>
<protein>
    <submittedName>
        <fullName evidence="5">MarR family transcriptional regulator</fullName>
    </submittedName>
</protein>
<dbReference type="Proteomes" id="UP000293952">
    <property type="component" value="Unassembled WGS sequence"/>
</dbReference>
<proteinExistence type="predicted"/>
<dbReference type="PROSITE" id="PS50995">
    <property type="entry name" value="HTH_MARR_2"/>
    <property type="match status" value="1"/>
</dbReference>
<keyword evidence="1" id="KW-0805">Transcription regulation</keyword>